<evidence type="ECO:0000313" key="2">
    <source>
        <dbReference type="EMBL" id="PPL17057.1"/>
    </source>
</evidence>
<evidence type="ECO:0000256" key="1">
    <source>
        <dbReference type="SAM" id="MobiDB-lite"/>
    </source>
</evidence>
<reference evidence="2 3" key="1">
    <citation type="journal article" date="2008" name="Int. J. Syst. Evol. Microbiol.">
        <title>Leifsonia pindariensis sp. nov., isolated from the Pindari glacier of the Indian Himalayas, and emended description of the genus Leifsonia.</title>
        <authorList>
            <person name="Reddy G.S."/>
            <person name="Prabagaran S.R."/>
            <person name="Shivaji S."/>
        </authorList>
    </citation>
    <scope>NUCLEOTIDE SEQUENCE [LARGE SCALE GENOMIC DNA]</scope>
    <source>
        <strain evidence="2 3">PON 10</strain>
    </source>
</reference>
<dbReference type="EMBL" id="MPZN01000040">
    <property type="protein sequence ID" value="PPL17057.1"/>
    <property type="molecule type" value="Genomic_DNA"/>
</dbReference>
<keyword evidence="3" id="KW-1185">Reference proteome</keyword>
<proteinExistence type="predicted"/>
<gene>
    <name evidence="2" type="ORF">GY24_11815</name>
</gene>
<sequence length="83" mass="8989">CSPQRPVVFERGPGGPGRGGEAPGLRPGDRLEQIGRDDETPMLFVSMQFMSMLLLRHAPSIGRASDGGQCRQRCVPADRHVSC</sequence>
<protein>
    <submittedName>
        <fullName evidence="2">Uncharacterized protein</fullName>
    </submittedName>
</protein>
<feature type="non-terminal residue" evidence="2">
    <location>
        <position position="1"/>
    </location>
</feature>
<dbReference type="Proteomes" id="UP000237755">
    <property type="component" value="Unassembled WGS sequence"/>
</dbReference>
<accession>A0ABX5AUH2</accession>
<comment type="caution">
    <text evidence="2">The sequence shown here is derived from an EMBL/GenBank/DDBJ whole genome shotgun (WGS) entry which is preliminary data.</text>
</comment>
<feature type="region of interest" description="Disordered" evidence="1">
    <location>
        <begin position="1"/>
        <end position="33"/>
    </location>
</feature>
<name>A0ABX5AUH2_9MICO</name>
<feature type="compositionally biased region" description="Gly residues" evidence="1">
    <location>
        <begin position="12"/>
        <end position="22"/>
    </location>
</feature>
<organism evidence="2 3">
    <name type="scientific">Microterricola pindariensis</name>
    <dbReference type="NCBI Taxonomy" id="478010"/>
    <lineage>
        <taxon>Bacteria</taxon>
        <taxon>Bacillati</taxon>
        <taxon>Actinomycetota</taxon>
        <taxon>Actinomycetes</taxon>
        <taxon>Micrococcales</taxon>
        <taxon>Microbacteriaceae</taxon>
        <taxon>Microterricola</taxon>
    </lineage>
</organism>
<evidence type="ECO:0000313" key="3">
    <source>
        <dbReference type="Proteomes" id="UP000237755"/>
    </source>
</evidence>